<feature type="region of interest" description="Disordered" evidence="1">
    <location>
        <begin position="57"/>
        <end position="83"/>
    </location>
</feature>
<gene>
    <name evidence="3" type="ORF">TWF481_010482</name>
</gene>
<name>A0AAV9W0X4_9PEZI</name>
<dbReference type="Proteomes" id="UP001370758">
    <property type="component" value="Unassembled WGS sequence"/>
</dbReference>
<comment type="caution">
    <text evidence="3">The sequence shown here is derived from an EMBL/GenBank/DDBJ whole genome shotgun (WGS) entry which is preliminary data.</text>
</comment>
<evidence type="ECO:0000313" key="3">
    <source>
        <dbReference type="EMBL" id="KAK6500126.1"/>
    </source>
</evidence>
<keyword evidence="4" id="KW-1185">Reference proteome</keyword>
<feature type="chain" id="PRO_5043407169" evidence="2">
    <location>
        <begin position="19"/>
        <end position="203"/>
    </location>
</feature>
<feature type="compositionally biased region" description="Acidic residues" evidence="1">
    <location>
        <begin position="65"/>
        <end position="77"/>
    </location>
</feature>
<protein>
    <submittedName>
        <fullName evidence="3">Uncharacterized protein</fullName>
    </submittedName>
</protein>
<sequence>MKSRSIIVLGAILATANAIPVEGVEGGMVVQGGNADTHFGMFFKQIKNVLETAAGKEEGITETTDSTEDLGENDASEASESGTIVTEELPEPSVREEKIVIMETMPTSSELIMPGLLSMLSSQRISPPSPVEQALDAVEEVLEGLRHTGFADEAELNLIEIDFPDRAPSPPSGLPDLLSMLEPMIEPTFPIMGAGEAMMIEIV</sequence>
<dbReference type="EMBL" id="JAVHJL010000007">
    <property type="protein sequence ID" value="KAK6500126.1"/>
    <property type="molecule type" value="Genomic_DNA"/>
</dbReference>
<reference evidence="3 4" key="1">
    <citation type="submission" date="2023-08" db="EMBL/GenBank/DDBJ databases">
        <authorList>
            <person name="Palmer J.M."/>
        </authorList>
    </citation>
    <scope>NUCLEOTIDE SEQUENCE [LARGE SCALE GENOMIC DNA]</scope>
    <source>
        <strain evidence="3 4">TWF481</strain>
    </source>
</reference>
<keyword evidence="2" id="KW-0732">Signal</keyword>
<accession>A0AAV9W0X4</accession>
<organism evidence="3 4">
    <name type="scientific">Arthrobotrys musiformis</name>
    <dbReference type="NCBI Taxonomy" id="47236"/>
    <lineage>
        <taxon>Eukaryota</taxon>
        <taxon>Fungi</taxon>
        <taxon>Dikarya</taxon>
        <taxon>Ascomycota</taxon>
        <taxon>Pezizomycotina</taxon>
        <taxon>Orbiliomycetes</taxon>
        <taxon>Orbiliales</taxon>
        <taxon>Orbiliaceae</taxon>
        <taxon>Arthrobotrys</taxon>
    </lineage>
</organism>
<dbReference type="AlphaFoldDB" id="A0AAV9W0X4"/>
<proteinExistence type="predicted"/>
<evidence type="ECO:0000256" key="2">
    <source>
        <dbReference type="SAM" id="SignalP"/>
    </source>
</evidence>
<evidence type="ECO:0000256" key="1">
    <source>
        <dbReference type="SAM" id="MobiDB-lite"/>
    </source>
</evidence>
<evidence type="ECO:0000313" key="4">
    <source>
        <dbReference type="Proteomes" id="UP001370758"/>
    </source>
</evidence>
<feature type="signal peptide" evidence="2">
    <location>
        <begin position="1"/>
        <end position="18"/>
    </location>
</feature>